<dbReference type="EMBL" id="JGYP01000002">
    <property type="protein sequence ID" value="KFI45803.1"/>
    <property type="molecule type" value="Genomic_DNA"/>
</dbReference>
<accession>A0A086ZH03</accession>
<comment type="caution">
    <text evidence="3">The sequence shown here is derived from an EMBL/GenBank/DDBJ whole genome shotgun (WGS) entry which is preliminary data.</text>
</comment>
<feature type="transmembrane region" description="Helical" evidence="1">
    <location>
        <begin position="53"/>
        <end position="71"/>
    </location>
</feature>
<name>A0A086ZH03_9BIFI</name>
<evidence type="ECO:0000313" key="4">
    <source>
        <dbReference type="Proteomes" id="UP000029096"/>
    </source>
</evidence>
<protein>
    <recommendedName>
        <fullName evidence="2">GmrSD restriction endonucleases C-terminal domain-containing protein</fullName>
    </recommendedName>
</protein>
<keyword evidence="1" id="KW-0812">Transmembrane</keyword>
<dbReference type="Proteomes" id="UP000029096">
    <property type="component" value="Unassembled WGS sequence"/>
</dbReference>
<evidence type="ECO:0000313" key="3">
    <source>
        <dbReference type="EMBL" id="KFI45803.1"/>
    </source>
</evidence>
<dbReference type="Pfam" id="PF07510">
    <property type="entry name" value="GmrSD_C"/>
    <property type="match status" value="1"/>
</dbReference>
<gene>
    <name evidence="3" type="ORF">BBOH_0606</name>
</gene>
<proteinExistence type="predicted"/>
<evidence type="ECO:0000256" key="1">
    <source>
        <dbReference type="SAM" id="Phobius"/>
    </source>
</evidence>
<dbReference type="InterPro" id="IPR011089">
    <property type="entry name" value="GmrSD_C"/>
</dbReference>
<dbReference type="PANTHER" id="PTHR24094:SF15">
    <property type="entry name" value="AMP-DEPENDENT SYNTHETASE_LIGASE DOMAIN-CONTAINING PROTEIN-RELATED"/>
    <property type="match status" value="1"/>
</dbReference>
<feature type="domain" description="GmrSD restriction endonucleases C-terminal" evidence="2">
    <location>
        <begin position="128"/>
        <end position="265"/>
    </location>
</feature>
<reference evidence="3 4" key="1">
    <citation type="submission" date="2014-03" db="EMBL/GenBank/DDBJ databases">
        <title>Genomics of Bifidobacteria.</title>
        <authorList>
            <person name="Ventura M."/>
            <person name="Milani C."/>
            <person name="Lugli G.A."/>
        </authorList>
    </citation>
    <scope>NUCLEOTIDE SEQUENCE [LARGE SCALE GENOMIC DNA]</scope>
    <source>
        <strain evidence="3 4">DSM 22767</strain>
    </source>
</reference>
<evidence type="ECO:0000259" key="2">
    <source>
        <dbReference type="Pfam" id="PF07510"/>
    </source>
</evidence>
<dbReference type="STRING" id="1437606.BBOH_0606"/>
<keyword evidence="1" id="KW-0472">Membrane</keyword>
<dbReference type="RefSeq" id="WP_081930331.1">
    <property type="nucleotide sequence ID" value="NZ_JDUS01000012.1"/>
</dbReference>
<dbReference type="eggNOG" id="COG2356">
    <property type="taxonomic scope" value="Bacteria"/>
</dbReference>
<dbReference type="AlphaFoldDB" id="A0A086ZH03"/>
<sequence>MSDGNGGNHGRRGSRRHQGYDYDWPGISGFLLGSRSRFRKRSWVSRGGLAERFSILVIVAILIGVTAGLLLPRMSGPLGRMTGRYVATGPVADTLARLQVDDHPTVHGYHRDSFAYNTIDPDGDGCTIRDDILDRDLTQIRLVPGSSCRVKSGQLDDPYTGRTIHFVRGKDTSEAVQIDHVVALENAWQSGARHWDAAERQEYGNDPLNLLAVDGPANQEKGSASAAYWLPSNRSFRCGYVARQVAVKAKYGLTVTTLEKQSISEVLHACPAERLPTK</sequence>
<dbReference type="OrthoDB" id="5196645at2"/>
<dbReference type="PANTHER" id="PTHR24094">
    <property type="entry name" value="SECRETED PROTEIN"/>
    <property type="match status" value="1"/>
</dbReference>
<keyword evidence="1" id="KW-1133">Transmembrane helix</keyword>
<organism evidence="3 4">
    <name type="scientific">Bifidobacterium bohemicum DSM 22767</name>
    <dbReference type="NCBI Taxonomy" id="1437606"/>
    <lineage>
        <taxon>Bacteria</taxon>
        <taxon>Bacillati</taxon>
        <taxon>Actinomycetota</taxon>
        <taxon>Actinomycetes</taxon>
        <taxon>Bifidobacteriales</taxon>
        <taxon>Bifidobacteriaceae</taxon>
        <taxon>Bifidobacterium</taxon>
    </lineage>
</organism>
<keyword evidence="4" id="KW-1185">Reference proteome</keyword>